<feature type="domain" description="WH1" evidence="8">
    <location>
        <begin position="5"/>
        <end position="117"/>
    </location>
</feature>
<evidence type="ECO:0000256" key="3">
    <source>
        <dbReference type="ARBA" id="ARBA00023018"/>
    </source>
</evidence>
<keyword evidence="2" id="KW-0963">Cytoplasm</keyword>
<dbReference type="GO" id="GO:0014069">
    <property type="term" value="C:postsynaptic density"/>
    <property type="evidence" value="ECO:0007669"/>
    <property type="project" value="UniProtKB-SubCell"/>
</dbReference>
<evidence type="ECO:0000256" key="1">
    <source>
        <dbReference type="ARBA" id="ARBA00004496"/>
    </source>
</evidence>
<dbReference type="Proteomes" id="UP000070412">
    <property type="component" value="Unassembled WGS sequence"/>
</dbReference>
<dbReference type="EnsemblMetazoa" id="SSS_5061s_mrna">
    <property type="protein sequence ID" value="KAF7492219.1"/>
    <property type="gene ID" value="SSS_5061"/>
</dbReference>
<feature type="coiled-coil region" evidence="7">
    <location>
        <begin position="204"/>
        <end position="314"/>
    </location>
</feature>
<comment type="subcellular location">
    <subcellularLocation>
        <location evidence="1">Cytoplasm</location>
    </subcellularLocation>
    <subcellularLocation>
        <location evidence="6">Postsynaptic density</location>
    </subcellularLocation>
</comment>
<proteinExistence type="inferred from homology"/>
<accession>A0A132A143</accession>
<dbReference type="InterPro" id="IPR045027">
    <property type="entry name" value="Homer"/>
</dbReference>
<dbReference type="FunFam" id="2.30.29.30:FF:000014">
    <property type="entry name" value="Homer homolog 1 (Drosophila)"/>
    <property type="match status" value="1"/>
</dbReference>
<evidence type="ECO:0000256" key="5">
    <source>
        <dbReference type="ARBA" id="ARBA00023606"/>
    </source>
</evidence>
<keyword evidence="3" id="KW-0770">Synapse</keyword>
<dbReference type="PANTHER" id="PTHR10918">
    <property type="entry name" value="HOMER"/>
    <property type="match status" value="1"/>
</dbReference>
<dbReference type="InterPro" id="IPR000697">
    <property type="entry name" value="WH1/EVH1_dom"/>
</dbReference>
<dbReference type="VEuPathDB" id="VectorBase:SSCA009019"/>
<dbReference type="EMBL" id="JXLN01007246">
    <property type="protein sequence ID" value="KPM04070.1"/>
    <property type="molecule type" value="Genomic_DNA"/>
</dbReference>
<dbReference type="PROSITE" id="PS50229">
    <property type="entry name" value="WH1"/>
    <property type="match status" value="1"/>
</dbReference>
<dbReference type="GO" id="GO:0035256">
    <property type="term" value="F:G protein-coupled glutamate receptor binding"/>
    <property type="evidence" value="ECO:0007669"/>
    <property type="project" value="InterPro"/>
</dbReference>
<comment type="similarity">
    <text evidence="5">Belongs to the Homer family.</text>
</comment>
<reference evidence="9" key="3">
    <citation type="submission" date="2020-01" db="EMBL/GenBank/DDBJ databases">
        <authorList>
            <person name="Korhonen P.K.K."/>
            <person name="Guangxu M.G."/>
            <person name="Wang T.W."/>
            <person name="Stroehlein A.J.S."/>
            <person name="Young N.D."/>
            <person name="Ang C.-S.A."/>
            <person name="Fernando D.W.F."/>
            <person name="Lu H.L."/>
            <person name="Taylor S.T."/>
            <person name="Ehtesham M.E.M."/>
            <person name="Najaraj S.H.N."/>
            <person name="Harsha G.H.G."/>
            <person name="Madugundu A.M."/>
            <person name="Renuse S.R."/>
            <person name="Holt D.H."/>
            <person name="Pandey A.P."/>
            <person name="Papenfuss A.P."/>
            <person name="Gasser R.B.G."/>
            <person name="Fischer K.F."/>
        </authorList>
    </citation>
    <scope>NUCLEOTIDE SEQUENCE</scope>
    <source>
        <strain evidence="9">SSS_KF_BRIS2020</strain>
    </source>
</reference>
<evidence type="ECO:0000259" key="8">
    <source>
        <dbReference type="PROSITE" id="PS50229"/>
    </source>
</evidence>
<evidence type="ECO:0000256" key="7">
    <source>
        <dbReference type="SAM" id="Coils"/>
    </source>
</evidence>
<dbReference type="InterPro" id="IPR011993">
    <property type="entry name" value="PH-like_dom_sf"/>
</dbReference>
<protein>
    <submittedName>
        <fullName evidence="9">Homer -like protein 2</fullName>
    </submittedName>
    <submittedName>
        <fullName evidence="10">Homer protein-like protein</fullName>
    </submittedName>
</protein>
<dbReference type="OMA" id="WEIELTT"/>
<sequence length="398" mass="45667">MTIDITKIGGSPIFTTKAHVFHIDPQTKRSWIPASTAAVNVNFYYDSQRSIYRIISVEGQKPVINSTIIPNMTFTKTSQKFGQWSDIRANTVYGLGFSSEPELNRFIEKFQEVKEAASIIQQKGSHQMNGGIVSARDSPRLSSASYQNDVLLGKSLMPHQRSQSLSGLQAKNLIDSPKYRTKEKQISSATLPQSSNEAQLRYENERLKLALAQSSTNAKKWEIELQTLKSNNTRLTNALQESTANVEEWKRQLQSLKDENIKMKHKILELEAIQGNPDAIADLRKEIHTYRTLYENLEIELKQKDCEIEMLKKRLETQLQIYGLSNQKVDDKIKILLNDNESLHHQLEKFTLDAQTVDVLKNDKNFKHVFEQLNQRFVKNIQELRSIQQKFSSLLNVS</sequence>
<reference evidence="10 13" key="1">
    <citation type="journal article" date="2015" name="Parasit. Vectors">
        <title>Draft genome of the scabies mite.</title>
        <authorList>
            <person name="Rider S.D.Jr."/>
            <person name="Morgan M.S."/>
            <person name="Arlian L.G."/>
        </authorList>
    </citation>
    <scope>NUCLEOTIDE SEQUENCE [LARGE SCALE GENOMIC DNA]</scope>
    <source>
        <strain evidence="10">Arlian Lab</strain>
    </source>
</reference>
<evidence type="ECO:0000313" key="13">
    <source>
        <dbReference type="Proteomes" id="UP000616769"/>
    </source>
</evidence>
<dbReference type="CDD" id="cd01206">
    <property type="entry name" value="EVH1_Homer_Vesl"/>
    <property type="match status" value="1"/>
</dbReference>
<dbReference type="Proteomes" id="UP000616769">
    <property type="component" value="Unassembled WGS sequence"/>
</dbReference>
<keyword evidence="4 7" id="KW-0175">Coiled coil</keyword>
<keyword evidence="12" id="KW-1185">Reference proteome</keyword>
<evidence type="ECO:0000256" key="4">
    <source>
        <dbReference type="ARBA" id="ARBA00023054"/>
    </source>
</evidence>
<organism evidence="10 13">
    <name type="scientific">Sarcoptes scabiei</name>
    <name type="common">Itch mite</name>
    <name type="synonym">Acarus scabiei</name>
    <dbReference type="NCBI Taxonomy" id="52283"/>
    <lineage>
        <taxon>Eukaryota</taxon>
        <taxon>Metazoa</taxon>
        <taxon>Ecdysozoa</taxon>
        <taxon>Arthropoda</taxon>
        <taxon>Chelicerata</taxon>
        <taxon>Arachnida</taxon>
        <taxon>Acari</taxon>
        <taxon>Acariformes</taxon>
        <taxon>Sarcoptiformes</taxon>
        <taxon>Astigmata</taxon>
        <taxon>Psoroptidia</taxon>
        <taxon>Sarcoptoidea</taxon>
        <taxon>Sarcoptidae</taxon>
        <taxon>Sarcoptinae</taxon>
        <taxon>Sarcoptes</taxon>
    </lineage>
</organism>
<evidence type="ECO:0000313" key="9">
    <source>
        <dbReference type="EMBL" id="KAF7492219.1"/>
    </source>
</evidence>
<reference evidence="11" key="4">
    <citation type="submission" date="2022-06" db="UniProtKB">
        <authorList>
            <consortium name="EnsemblMetazoa"/>
        </authorList>
    </citation>
    <scope>IDENTIFICATION</scope>
</reference>
<evidence type="ECO:0000256" key="2">
    <source>
        <dbReference type="ARBA" id="ARBA00022490"/>
    </source>
</evidence>
<dbReference type="InterPro" id="IPR044100">
    <property type="entry name" value="Homer_EVH1"/>
</dbReference>
<dbReference type="GO" id="GO:0005737">
    <property type="term" value="C:cytoplasm"/>
    <property type="evidence" value="ECO:0007669"/>
    <property type="project" value="UniProtKB-SubCell"/>
</dbReference>
<name>A0A132A143_SARSC</name>
<dbReference type="OrthoDB" id="9983798at2759"/>
<evidence type="ECO:0000256" key="6">
    <source>
        <dbReference type="ARBA" id="ARBA00034105"/>
    </source>
</evidence>
<gene>
    <name evidence="10" type="ORF">QR98_0025090</name>
    <name evidence="9" type="ORF">SSS_5061</name>
</gene>
<reference evidence="12" key="2">
    <citation type="journal article" date="2020" name="PLoS Negl. Trop. Dis.">
        <title>High-quality nuclear genome for Sarcoptes scabiei-A critical resource for a neglected parasite.</title>
        <authorList>
            <person name="Korhonen P.K."/>
            <person name="Gasser R.B."/>
            <person name="Ma G."/>
            <person name="Wang T."/>
            <person name="Stroehlein A.J."/>
            <person name="Young N.D."/>
            <person name="Ang C.S."/>
            <person name="Fernando D.D."/>
            <person name="Lu H.C."/>
            <person name="Taylor S."/>
            <person name="Reynolds S.L."/>
            <person name="Mofiz E."/>
            <person name="Najaraj S.H."/>
            <person name="Gowda H."/>
            <person name="Madugundu A."/>
            <person name="Renuse S."/>
            <person name="Holt D."/>
            <person name="Pandey A."/>
            <person name="Papenfuss A.T."/>
            <person name="Fischer K."/>
        </authorList>
    </citation>
    <scope>NUCLEOTIDE SEQUENCE [LARGE SCALE GENOMIC DNA]</scope>
</reference>
<dbReference type="SUPFAM" id="SSF50729">
    <property type="entry name" value="PH domain-like"/>
    <property type="match status" value="1"/>
</dbReference>
<dbReference type="Gene3D" id="2.30.29.30">
    <property type="entry name" value="Pleckstrin-homology domain (PH domain)/Phosphotyrosine-binding domain (PTB)"/>
    <property type="match status" value="1"/>
</dbReference>
<evidence type="ECO:0000313" key="11">
    <source>
        <dbReference type="EnsemblMetazoa" id="KAF7492219.1"/>
    </source>
</evidence>
<dbReference type="AlphaFoldDB" id="A0A132A143"/>
<evidence type="ECO:0000313" key="10">
    <source>
        <dbReference type="EMBL" id="KPM04070.1"/>
    </source>
</evidence>
<dbReference type="Pfam" id="PF00568">
    <property type="entry name" value="WH1"/>
    <property type="match status" value="1"/>
</dbReference>
<dbReference type="GO" id="GO:0007216">
    <property type="term" value="P:G protein-coupled glutamate receptor signaling pathway"/>
    <property type="evidence" value="ECO:0007669"/>
    <property type="project" value="InterPro"/>
</dbReference>
<evidence type="ECO:0000313" key="12">
    <source>
        <dbReference type="Proteomes" id="UP000070412"/>
    </source>
</evidence>
<dbReference type="EMBL" id="WVUK01000056">
    <property type="protein sequence ID" value="KAF7492219.1"/>
    <property type="molecule type" value="Genomic_DNA"/>
</dbReference>
<dbReference type="SMART" id="SM00461">
    <property type="entry name" value="WH1"/>
    <property type="match status" value="1"/>
</dbReference>